<evidence type="ECO:0000313" key="1">
    <source>
        <dbReference type="EMBL" id="AOW21769.1"/>
    </source>
</evidence>
<proteinExistence type="predicted"/>
<name>A0A1D8PB21_9FLAO</name>
<dbReference type="OrthoDB" id="1236981at2"/>
<dbReference type="Proteomes" id="UP000176050">
    <property type="component" value="Chromosome"/>
</dbReference>
<dbReference type="NCBIfam" id="TIGR04131">
    <property type="entry name" value="Bac_Flav_CTERM"/>
    <property type="match status" value="1"/>
</dbReference>
<dbReference type="AlphaFoldDB" id="A0A1D8PB21"/>
<dbReference type="EMBL" id="CP017478">
    <property type="protein sequence ID" value="AOW21769.1"/>
    <property type="molecule type" value="Genomic_DNA"/>
</dbReference>
<sequence>MKKEKITLFIKSILFIVTLLLYQISNSQCVNGNSTQDFCDVDNATINDIVVTGGISVVWYDSPTGGSQIDPTTPLNDGDMFYATDSDSSCTDTTRFEVNINVYGEPPSNVDVFVGKCADENSTISDLAASGSNIEWYDAQVNGNLLNPSELLVDGQQYWVQQTENGCTSQRLPTTVTIIDPLPPVVEENQEFCYPPNPTVADLQVTGTGILWYNTQSSTTPLDPNTLLIDGEDYWATQTTFPCESTARVVVNVTLDPAPNAGTDGSINICEIDTDTVNLFDELSNSPDTNGTWSGPDTLAGGYLGTFDPTTNTPGNYTYTVASTGTSGICPDDMSTVAVAIIVIPEPTTSETDQSFCIVDFPPSGPTIGDLNASGNGILWYGSESSTTPLDSSDLLIDGEDYWASQTDATSNCESLNRLVVNVTINDPLPPTTTESNQTFCLVDFTPNSPTVGDLTASGNDISWYDSETSTTPLDSSDLLIDGEDYWASDTNTTSGCESSTRLLVNVSIIDVTPPTTTETTQTFCIIDFTPNSPTIGDLNTNETNVAWYDTETSTTQLNETDELVNGEDYWASLIDPGAGCESSTRLQITVIVNDPPIPTTTNTNQSFCLSDFLPTGPTIGDLEVTGTTITWFDTESSTTPLDSSEVLIDGEDYWAAENDNSTGCESSTRLVVTVTINNPPSPTIDETDQTFCSIDNPTIGDINATGGEILWYDTDMSDTPLDSTDSLIDGEDYWATQVDPSTGCESIPRIIVNATIVDPLPPTTTETTQSFCVVDFPPNGPTVANLDATGNGIQWYASETDTNPLDETELLIDGEDYWATQSDVTSGCESPNRLVVTAIVNDTNPPTTNESDQEFCLSDFNPDAPTIADLNITGGSVNWYDSESSTTPLNLTDALIDGEDYWATDTDTTTGCESSTRLVINVSIINPAPPTVSSSSQSFCIVNNPTIENIDIEGNNILWYDSDTSTTPLDSSEGLVDGEDYWATQSDTDSGCESIPRIQVTVTLNDISPPTTMSVDQTFCAADLPTINELEIVGTNIVWYESETDTVPIEATELLIDGEDYWAAQSDTTIECESSSRIVINAILTDAGTPTISEEDAVFCQLDEPPASINDLDTSITTNGGTVTWYDDYPNGNELNLTDLLTDQTTYYAIETDSEGCSSLNPLAITVTFDCSSDEYDIEIYDGFSPDGDNDNNTFVIKDIRVLYPDFNIEIFNRWGNSVYVGNSNTPDWNGQLNGNGKLVPAGVYYYILHFNKDNRKPKQGRLYLSR</sequence>
<dbReference type="Pfam" id="PF13585">
    <property type="entry name" value="CHU_C"/>
    <property type="match status" value="1"/>
</dbReference>
<evidence type="ECO:0008006" key="3">
    <source>
        <dbReference type="Google" id="ProtNLM"/>
    </source>
</evidence>
<evidence type="ECO:0000313" key="2">
    <source>
        <dbReference type="Proteomes" id="UP000176050"/>
    </source>
</evidence>
<gene>
    <name evidence="1" type="ORF">LPB138_14260</name>
</gene>
<keyword evidence="2" id="KW-1185">Reference proteome</keyword>
<organism evidence="1 2">
    <name type="scientific">Urechidicola croceus</name>
    <dbReference type="NCBI Taxonomy" id="1850246"/>
    <lineage>
        <taxon>Bacteria</taxon>
        <taxon>Pseudomonadati</taxon>
        <taxon>Bacteroidota</taxon>
        <taxon>Flavobacteriia</taxon>
        <taxon>Flavobacteriales</taxon>
        <taxon>Flavobacteriaceae</taxon>
        <taxon>Urechidicola</taxon>
    </lineage>
</organism>
<dbReference type="STRING" id="1850246.LPB138_14260"/>
<dbReference type="KEGG" id="lul:LPB138_14260"/>
<protein>
    <recommendedName>
        <fullName evidence="3">Ig-like domain-containing protein</fullName>
    </recommendedName>
</protein>
<accession>A0A1D8PB21</accession>
<reference evidence="1 2" key="1">
    <citation type="submission" date="2016-10" db="EMBL/GenBank/DDBJ databases">
        <title>Lutibacter sp. LPB0138, isolated from marine gastropod.</title>
        <authorList>
            <person name="Kim E."/>
            <person name="Yi H."/>
        </authorList>
    </citation>
    <scope>NUCLEOTIDE SEQUENCE [LARGE SCALE GENOMIC DNA]</scope>
    <source>
        <strain evidence="1 2">LPB0138</strain>
    </source>
</reference>
<dbReference type="InterPro" id="IPR026341">
    <property type="entry name" value="T9SS_type_B"/>
</dbReference>
<dbReference type="RefSeq" id="WP_070237929.1">
    <property type="nucleotide sequence ID" value="NZ_CP017478.1"/>
</dbReference>